<dbReference type="InterPro" id="IPR006461">
    <property type="entry name" value="PLAC_motif_containing"/>
</dbReference>
<name>A0AAD8QQ78_LOLMU</name>
<sequence length="131" mass="14340">MKDGCDGAQMKAHPPHEPTRDAAVKCVTPKSTSTELTGTMVGEWSVGLFDCFGDFGTCCLTFWCPCVTFGRIAEIVDKGSTCRMGREQQDGWVCARHESTRKARDVLLEHACMAPEFTGCDDSNCCINGFM</sequence>
<accession>A0AAD8QQ78</accession>
<feature type="region of interest" description="Disordered" evidence="1">
    <location>
        <begin position="1"/>
        <end position="20"/>
    </location>
</feature>
<dbReference type="PANTHER" id="PTHR15907">
    <property type="entry name" value="DUF614 FAMILY PROTEIN-RELATED"/>
    <property type="match status" value="1"/>
</dbReference>
<evidence type="ECO:0000313" key="2">
    <source>
        <dbReference type="EMBL" id="KAK1605637.1"/>
    </source>
</evidence>
<dbReference type="EMBL" id="JAUUTY010000007">
    <property type="protein sequence ID" value="KAK1605637.1"/>
    <property type="molecule type" value="Genomic_DNA"/>
</dbReference>
<reference evidence="2" key="1">
    <citation type="submission" date="2023-07" db="EMBL/GenBank/DDBJ databases">
        <title>A chromosome-level genome assembly of Lolium multiflorum.</title>
        <authorList>
            <person name="Chen Y."/>
            <person name="Copetti D."/>
            <person name="Kolliker R."/>
            <person name="Studer B."/>
        </authorList>
    </citation>
    <scope>NUCLEOTIDE SEQUENCE</scope>
    <source>
        <strain evidence="2">02402/16</strain>
        <tissue evidence="2">Leaf</tissue>
    </source>
</reference>
<gene>
    <name evidence="2" type="ORF">QYE76_029310</name>
</gene>
<keyword evidence="3" id="KW-1185">Reference proteome</keyword>
<comment type="caution">
    <text evidence="2">The sequence shown here is derived from an EMBL/GenBank/DDBJ whole genome shotgun (WGS) entry which is preliminary data.</text>
</comment>
<dbReference type="Pfam" id="PF04749">
    <property type="entry name" value="PLAC8"/>
    <property type="match status" value="1"/>
</dbReference>
<dbReference type="Proteomes" id="UP001231189">
    <property type="component" value="Unassembled WGS sequence"/>
</dbReference>
<organism evidence="2 3">
    <name type="scientific">Lolium multiflorum</name>
    <name type="common">Italian ryegrass</name>
    <name type="synonym">Lolium perenne subsp. multiflorum</name>
    <dbReference type="NCBI Taxonomy" id="4521"/>
    <lineage>
        <taxon>Eukaryota</taxon>
        <taxon>Viridiplantae</taxon>
        <taxon>Streptophyta</taxon>
        <taxon>Embryophyta</taxon>
        <taxon>Tracheophyta</taxon>
        <taxon>Spermatophyta</taxon>
        <taxon>Magnoliopsida</taxon>
        <taxon>Liliopsida</taxon>
        <taxon>Poales</taxon>
        <taxon>Poaceae</taxon>
        <taxon>BOP clade</taxon>
        <taxon>Pooideae</taxon>
        <taxon>Poodae</taxon>
        <taxon>Poeae</taxon>
        <taxon>Poeae Chloroplast Group 2 (Poeae type)</taxon>
        <taxon>Loliodinae</taxon>
        <taxon>Loliinae</taxon>
        <taxon>Lolium</taxon>
    </lineage>
</organism>
<evidence type="ECO:0000313" key="3">
    <source>
        <dbReference type="Proteomes" id="UP001231189"/>
    </source>
</evidence>
<dbReference type="AlphaFoldDB" id="A0AAD8QQ78"/>
<protein>
    <submittedName>
        <fullName evidence="2">Uncharacterized protein</fullName>
    </submittedName>
</protein>
<proteinExistence type="predicted"/>
<evidence type="ECO:0000256" key="1">
    <source>
        <dbReference type="SAM" id="MobiDB-lite"/>
    </source>
</evidence>